<evidence type="ECO:0000313" key="6">
    <source>
        <dbReference type="EMBL" id="PCE66774.1"/>
    </source>
</evidence>
<dbReference type="PROSITE" id="PS01124">
    <property type="entry name" value="HTH_ARAC_FAMILY_2"/>
    <property type="match status" value="1"/>
</dbReference>
<evidence type="ECO:0000259" key="5">
    <source>
        <dbReference type="PROSITE" id="PS01124"/>
    </source>
</evidence>
<dbReference type="EMBL" id="NBWU01000001">
    <property type="protein sequence ID" value="PCE66774.1"/>
    <property type="molecule type" value="Genomic_DNA"/>
</dbReference>
<accession>A0A2A4GFH5</accession>
<evidence type="ECO:0000256" key="4">
    <source>
        <dbReference type="PROSITE-ProRule" id="PRU00339"/>
    </source>
</evidence>
<organism evidence="6 7">
    <name type="scientific">Sediminicola luteus</name>
    <dbReference type="NCBI Taxonomy" id="319238"/>
    <lineage>
        <taxon>Bacteria</taxon>
        <taxon>Pseudomonadati</taxon>
        <taxon>Bacteroidota</taxon>
        <taxon>Flavobacteriia</taxon>
        <taxon>Flavobacteriales</taxon>
        <taxon>Flavobacteriaceae</taxon>
        <taxon>Sediminicola</taxon>
    </lineage>
</organism>
<dbReference type="SUPFAM" id="SSF48452">
    <property type="entry name" value="TPR-like"/>
    <property type="match status" value="2"/>
</dbReference>
<dbReference type="InterPro" id="IPR018060">
    <property type="entry name" value="HTH_AraC"/>
</dbReference>
<dbReference type="SMART" id="SM00342">
    <property type="entry name" value="HTH_ARAC"/>
    <property type="match status" value="1"/>
</dbReference>
<keyword evidence="7" id="KW-1185">Reference proteome</keyword>
<dbReference type="PANTHER" id="PTHR43280:SF2">
    <property type="entry name" value="HTH-TYPE TRANSCRIPTIONAL REGULATOR EXSA"/>
    <property type="match status" value="1"/>
</dbReference>
<sequence length="572" mass="64628">MSGDADNTYFSDGITEEIINALTTIPGLRVIARTSAFAFKGKHIDIRSIAQQLGVSTVLEGSVRKQGDRVRVTAQFINAADGSHFWSKNYDRQLHDIFAIQDEISLLIAEQIRENFGHLEVEGNLKPHTVPATAAYDHYLKGLFYLKRKDFEDIKQAIGSFNEAVAIDPHYAEAHACLAEAYIHYMGFGEMDLNEAYTQIGTHIAQAMAADPENARAYKIDAYMKLFAWDWAGTETAYQKALDLGLPAANEFVSYYHIFVKNEKAHAIGLAQNLLLTDPLHAFSHWQLGACYYFDRQFEQALQAFDHALALEPRFGEALRWKGLVLGYLGRFEEALPLLDQALEVTQGQLLAKMDQLTVKILMGEKEAVLQEMEEISFHDPCDPAQLYALLDMPEKALPFLEQGLAQHSIMMISLRYFFVWDNLRGHDRFQALIQQMKFPEAGNPAPTKDTPKALLEASEIQAYSQQLDALMQAETLYTNPDLNLRALAQRLGLTPNKLSWLLNAHYQQNFNGYINGLRLALFKQKALEPTNQKLTLLGLAYECGFNSKTVFNTYFKKAEGQPPKAWLAQQR</sequence>
<keyword evidence="1" id="KW-0805">Transcription regulation</keyword>
<dbReference type="InterPro" id="IPR019734">
    <property type="entry name" value="TPR_rpt"/>
</dbReference>
<dbReference type="Pfam" id="PF06552">
    <property type="entry name" value="TOM20_plant"/>
    <property type="match status" value="1"/>
</dbReference>
<dbReference type="PROSITE" id="PS50005">
    <property type="entry name" value="TPR"/>
    <property type="match status" value="1"/>
</dbReference>
<dbReference type="OrthoDB" id="9779074at2"/>
<evidence type="ECO:0000313" key="7">
    <source>
        <dbReference type="Proteomes" id="UP000219559"/>
    </source>
</evidence>
<dbReference type="SUPFAM" id="SSF46689">
    <property type="entry name" value="Homeodomain-like"/>
    <property type="match status" value="1"/>
</dbReference>
<name>A0A2A4GFH5_9FLAO</name>
<feature type="repeat" description="TPR" evidence="4">
    <location>
        <begin position="282"/>
        <end position="315"/>
    </location>
</feature>
<evidence type="ECO:0000256" key="1">
    <source>
        <dbReference type="ARBA" id="ARBA00023015"/>
    </source>
</evidence>
<dbReference type="InterPro" id="IPR011990">
    <property type="entry name" value="TPR-like_helical_dom_sf"/>
</dbReference>
<protein>
    <recommendedName>
        <fullName evidence="5">HTH araC/xylS-type domain-containing protein</fullName>
    </recommendedName>
</protein>
<keyword evidence="4" id="KW-0802">TPR repeat</keyword>
<dbReference type="GO" id="GO:0043565">
    <property type="term" value="F:sequence-specific DNA binding"/>
    <property type="evidence" value="ECO:0007669"/>
    <property type="project" value="InterPro"/>
</dbReference>
<dbReference type="AlphaFoldDB" id="A0A2A4GFH5"/>
<dbReference type="InterPro" id="IPR009057">
    <property type="entry name" value="Homeodomain-like_sf"/>
</dbReference>
<dbReference type="GO" id="GO:0003700">
    <property type="term" value="F:DNA-binding transcription factor activity"/>
    <property type="evidence" value="ECO:0007669"/>
    <property type="project" value="InterPro"/>
</dbReference>
<comment type="caution">
    <text evidence="6">The sequence shown here is derived from an EMBL/GenBank/DDBJ whole genome shotgun (WGS) entry which is preliminary data.</text>
</comment>
<dbReference type="Gene3D" id="3.40.50.10070">
    <property type="entry name" value="TolB, N-terminal domain"/>
    <property type="match status" value="1"/>
</dbReference>
<dbReference type="PANTHER" id="PTHR43280">
    <property type="entry name" value="ARAC-FAMILY TRANSCRIPTIONAL REGULATOR"/>
    <property type="match status" value="1"/>
</dbReference>
<feature type="domain" description="HTH araC/xylS-type" evidence="5">
    <location>
        <begin position="466"/>
        <end position="570"/>
    </location>
</feature>
<dbReference type="Proteomes" id="UP000219559">
    <property type="component" value="Unassembled WGS sequence"/>
</dbReference>
<dbReference type="Pfam" id="PF12833">
    <property type="entry name" value="HTH_18"/>
    <property type="match status" value="1"/>
</dbReference>
<proteinExistence type="predicted"/>
<keyword evidence="2" id="KW-0238">DNA-binding</keyword>
<evidence type="ECO:0000256" key="2">
    <source>
        <dbReference type="ARBA" id="ARBA00023125"/>
    </source>
</evidence>
<dbReference type="SMART" id="SM00028">
    <property type="entry name" value="TPR"/>
    <property type="match status" value="3"/>
</dbReference>
<gene>
    <name evidence="6" type="ORF">B7P33_03165</name>
</gene>
<keyword evidence="3" id="KW-0804">Transcription</keyword>
<dbReference type="Gene3D" id="1.10.10.60">
    <property type="entry name" value="Homeodomain-like"/>
    <property type="match status" value="2"/>
</dbReference>
<reference evidence="6 7" key="1">
    <citation type="submission" date="2017-04" db="EMBL/GenBank/DDBJ databases">
        <title>A new member of the family Flavobacteriaceae isolated from ascidians.</title>
        <authorList>
            <person name="Chen L."/>
        </authorList>
    </citation>
    <scope>NUCLEOTIDE SEQUENCE [LARGE SCALE GENOMIC DNA]</scope>
    <source>
        <strain evidence="6 7">HQA918</strain>
    </source>
</reference>
<dbReference type="Gene3D" id="1.25.40.10">
    <property type="entry name" value="Tetratricopeptide repeat domain"/>
    <property type="match status" value="2"/>
</dbReference>
<evidence type="ECO:0000256" key="3">
    <source>
        <dbReference type="ARBA" id="ARBA00023163"/>
    </source>
</evidence>